<evidence type="ECO:0000256" key="6">
    <source>
        <dbReference type="SAM" id="MobiDB-lite"/>
    </source>
</evidence>
<dbReference type="GO" id="GO:0005634">
    <property type="term" value="C:nucleus"/>
    <property type="evidence" value="ECO:0007669"/>
    <property type="project" value="UniProtKB-SubCell"/>
</dbReference>
<accession>A0A3L6GD41</accession>
<feature type="domain" description="Sororin C-terminal region" evidence="7">
    <location>
        <begin position="221"/>
        <end position="244"/>
    </location>
</feature>
<dbReference type="AlphaFoldDB" id="A0A3L6GD41"/>
<dbReference type="InterPro" id="IPR057337">
    <property type="entry name" value="Sororin_C"/>
</dbReference>
<feature type="compositionally biased region" description="Low complexity" evidence="6">
    <location>
        <begin position="58"/>
        <end position="81"/>
    </location>
</feature>
<sequence length="252" mass="27244">MSPPKSAARPPASLTSPKTGANKRQRKAASAVPLGDITNLLVLAESPTPSKPRRTARRALPATSDVSAVSSTCSSSASVTPAPKPSSAAVFEEEHSVVKSPTISTVHRRTTGAQERCRRNPASANNKGKEPVAATASCPPLGKSARTHSRWDYFTCLVPVHVICAGLHSERISFTELYNFADLSGKRILGPSPHQFPVMKVESHKLLIYHVKRPIASTPNLLEDLLEKQRAYFADIDAFELVEEEVSESELE</sequence>
<comment type="similarity">
    <text evidence="5">Belongs to the sororin family.</text>
</comment>
<evidence type="ECO:0000259" key="7">
    <source>
        <dbReference type="Pfam" id="PF25220"/>
    </source>
</evidence>
<keyword evidence="4" id="KW-0131">Cell cycle</keyword>
<keyword evidence="3" id="KW-0539">Nucleus</keyword>
<name>A0A3L6GD41_MAIZE</name>
<dbReference type="GO" id="GO:0051301">
    <property type="term" value="P:cell division"/>
    <property type="evidence" value="ECO:0007669"/>
    <property type="project" value="UniProtKB-KW"/>
</dbReference>
<proteinExistence type="inferred from homology"/>
<dbReference type="EMBL" id="NCVQ01000002">
    <property type="protein sequence ID" value="PWZ46457.1"/>
    <property type="molecule type" value="Genomic_DNA"/>
</dbReference>
<evidence type="ECO:0000256" key="5">
    <source>
        <dbReference type="ARBA" id="ARBA00093465"/>
    </source>
</evidence>
<organism evidence="8">
    <name type="scientific">Zea mays</name>
    <name type="common">Maize</name>
    <dbReference type="NCBI Taxonomy" id="4577"/>
    <lineage>
        <taxon>Eukaryota</taxon>
        <taxon>Viridiplantae</taxon>
        <taxon>Streptophyta</taxon>
        <taxon>Embryophyta</taxon>
        <taxon>Tracheophyta</taxon>
        <taxon>Spermatophyta</taxon>
        <taxon>Magnoliopsida</taxon>
        <taxon>Liliopsida</taxon>
        <taxon>Poales</taxon>
        <taxon>Poaceae</taxon>
        <taxon>PACMAD clade</taxon>
        <taxon>Panicoideae</taxon>
        <taxon>Andropogonodae</taxon>
        <taxon>Andropogoneae</taxon>
        <taxon>Tripsacinae</taxon>
        <taxon>Zea</taxon>
    </lineage>
</organism>
<dbReference type="PANTHER" id="PTHR35740:SF2">
    <property type="match status" value="1"/>
</dbReference>
<evidence type="ECO:0000256" key="2">
    <source>
        <dbReference type="ARBA" id="ARBA00022776"/>
    </source>
</evidence>
<feature type="region of interest" description="Disordered" evidence="6">
    <location>
        <begin position="100"/>
        <end position="135"/>
    </location>
</feature>
<dbReference type="PANTHER" id="PTHR35740">
    <property type="entry name" value="OS12G0111700 PROTEIN"/>
    <property type="match status" value="1"/>
</dbReference>
<evidence type="ECO:0000256" key="3">
    <source>
        <dbReference type="ARBA" id="ARBA00023242"/>
    </source>
</evidence>
<dbReference type="Proteomes" id="UP000251960">
    <property type="component" value="Chromosome 10"/>
</dbReference>
<gene>
    <name evidence="8" type="ORF">Zm00014a_005525</name>
</gene>
<dbReference type="Pfam" id="PF25220">
    <property type="entry name" value="Sororin_C"/>
    <property type="match status" value="1"/>
</dbReference>
<protein>
    <recommendedName>
        <fullName evidence="7">Sororin C-terminal region domain-containing protein</fullName>
    </recommendedName>
</protein>
<keyword evidence="2" id="KW-0498">Mitosis</keyword>
<feature type="region of interest" description="Disordered" evidence="6">
    <location>
        <begin position="1"/>
        <end position="88"/>
    </location>
</feature>
<evidence type="ECO:0000256" key="1">
    <source>
        <dbReference type="ARBA" id="ARBA00022618"/>
    </source>
</evidence>
<reference evidence="8" key="1">
    <citation type="journal article" date="2018" name="Nat. Genet.">
        <title>Extensive intraspecific gene order and gene structural variations between Mo17 and other maize genomes.</title>
        <authorList>
            <person name="Sun S."/>
            <person name="Zhou Y."/>
            <person name="Chen J."/>
            <person name="Shi J."/>
            <person name="Zhao H."/>
            <person name="Zhao H."/>
            <person name="Song W."/>
            <person name="Zhang M."/>
            <person name="Cui Y."/>
            <person name="Dong X."/>
            <person name="Liu H."/>
            <person name="Ma X."/>
            <person name="Jiao Y."/>
            <person name="Wang B."/>
            <person name="Wei X."/>
            <person name="Stein J.C."/>
            <person name="Glaubitz J.C."/>
            <person name="Lu F."/>
            <person name="Yu G."/>
            <person name="Liang C."/>
            <person name="Fengler K."/>
            <person name="Li B."/>
            <person name="Rafalski A."/>
            <person name="Schnable P.S."/>
            <person name="Ware D.H."/>
            <person name="Buckler E.S."/>
            <person name="Lai J."/>
        </authorList>
    </citation>
    <scope>NUCLEOTIDE SEQUENCE [LARGE SCALE GENOMIC DNA]</scope>
    <source>
        <tissue evidence="8">Seedling</tissue>
    </source>
</reference>
<comment type="caution">
    <text evidence="8">The sequence shown here is derived from an EMBL/GenBank/DDBJ whole genome shotgun (WGS) entry which is preliminary data.</text>
</comment>
<evidence type="ECO:0000256" key="4">
    <source>
        <dbReference type="ARBA" id="ARBA00023306"/>
    </source>
</evidence>
<feature type="compositionally biased region" description="Low complexity" evidence="6">
    <location>
        <begin position="1"/>
        <end position="13"/>
    </location>
</feature>
<dbReference type="ExpressionAtlas" id="A0A3L6GD41">
    <property type="expression patterns" value="baseline and differential"/>
</dbReference>
<keyword evidence="1" id="KW-0132">Cell division</keyword>
<evidence type="ECO:0000313" key="8">
    <source>
        <dbReference type="EMBL" id="PWZ46457.1"/>
    </source>
</evidence>